<organism evidence="8 9">
    <name type="scientific">Propioniciclava tarda</name>
    <dbReference type="NCBI Taxonomy" id="433330"/>
    <lineage>
        <taxon>Bacteria</taxon>
        <taxon>Bacillati</taxon>
        <taxon>Actinomycetota</taxon>
        <taxon>Actinomycetes</taxon>
        <taxon>Propionibacteriales</taxon>
        <taxon>Propionibacteriaceae</taxon>
        <taxon>Propioniciclava</taxon>
    </lineage>
</organism>
<dbReference type="EMBL" id="SDMR01000018">
    <property type="protein sequence ID" value="TBT93105.1"/>
    <property type="molecule type" value="Genomic_DNA"/>
</dbReference>
<evidence type="ECO:0000256" key="3">
    <source>
        <dbReference type="ARBA" id="ARBA00022475"/>
    </source>
</evidence>
<keyword evidence="9" id="KW-1185">Reference proteome</keyword>
<keyword evidence="4 7" id="KW-0812">Transmembrane</keyword>
<feature type="transmembrane region" description="Helical" evidence="7">
    <location>
        <begin position="230"/>
        <end position="251"/>
    </location>
</feature>
<feature type="transmembrane region" description="Helical" evidence="7">
    <location>
        <begin position="111"/>
        <end position="128"/>
    </location>
</feature>
<reference evidence="8 9" key="1">
    <citation type="submission" date="2019-01" db="EMBL/GenBank/DDBJ databases">
        <title>Lactibacter flavus gen. nov., sp. nov., a novel bacterium of the family Propionibacteriaceae isolated from raw milk and dairy products.</title>
        <authorList>
            <person name="Huptas C."/>
            <person name="Wenning M."/>
            <person name="Breitenwieser F."/>
            <person name="Doll E."/>
            <person name="Von Neubeck M."/>
            <person name="Busse H.-J."/>
            <person name="Scherer S."/>
        </authorList>
    </citation>
    <scope>NUCLEOTIDE SEQUENCE [LARGE SCALE GENOMIC DNA]</scope>
    <source>
        <strain evidence="8 9">DSM 22130</strain>
    </source>
</reference>
<dbReference type="GO" id="GO:0022857">
    <property type="term" value="F:transmembrane transporter activity"/>
    <property type="evidence" value="ECO:0007669"/>
    <property type="project" value="InterPro"/>
</dbReference>
<feature type="transmembrane region" description="Helical" evidence="7">
    <location>
        <begin position="294"/>
        <end position="312"/>
    </location>
</feature>
<feature type="transmembrane region" description="Helical" evidence="7">
    <location>
        <begin position="339"/>
        <end position="360"/>
    </location>
</feature>
<evidence type="ECO:0000256" key="1">
    <source>
        <dbReference type="ARBA" id="ARBA00004429"/>
    </source>
</evidence>
<dbReference type="OrthoDB" id="7441468at2"/>
<evidence type="ECO:0000256" key="2">
    <source>
        <dbReference type="ARBA" id="ARBA00022448"/>
    </source>
</evidence>
<dbReference type="InterPro" id="IPR011701">
    <property type="entry name" value="MFS"/>
</dbReference>
<dbReference type="Proteomes" id="UP000291933">
    <property type="component" value="Unassembled WGS sequence"/>
</dbReference>
<feature type="transmembrane region" description="Helical" evidence="7">
    <location>
        <begin position="263"/>
        <end position="282"/>
    </location>
</feature>
<dbReference type="AlphaFoldDB" id="A0A4Q9KIA3"/>
<dbReference type="Pfam" id="PF07690">
    <property type="entry name" value="MFS_1"/>
    <property type="match status" value="1"/>
</dbReference>
<evidence type="ECO:0000256" key="6">
    <source>
        <dbReference type="ARBA" id="ARBA00023136"/>
    </source>
</evidence>
<dbReference type="Gene3D" id="1.20.1250.20">
    <property type="entry name" value="MFS general substrate transporter like domains"/>
    <property type="match status" value="1"/>
</dbReference>
<dbReference type="PANTHER" id="PTHR23513">
    <property type="entry name" value="INTEGRAL MEMBRANE EFFLUX PROTEIN-RELATED"/>
    <property type="match status" value="1"/>
</dbReference>
<dbReference type="SUPFAM" id="SSF103473">
    <property type="entry name" value="MFS general substrate transporter"/>
    <property type="match status" value="1"/>
</dbReference>
<feature type="transmembrane region" description="Helical" evidence="7">
    <location>
        <begin position="15"/>
        <end position="38"/>
    </location>
</feature>
<dbReference type="RefSeq" id="WP_131172848.1">
    <property type="nucleotide sequence ID" value="NZ_FXTL01000018.1"/>
</dbReference>
<evidence type="ECO:0000313" key="9">
    <source>
        <dbReference type="Proteomes" id="UP000291933"/>
    </source>
</evidence>
<evidence type="ECO:0000256" key="4">
    <source>
        <dbReference type="ARBA" id="ARBA00022692"/>
    </source>
</evidence>
<dbReference type="GO" id="GO:0005886">
    <property type="term" value="C:plasma membrane"/>
    <property type="evidence" value="ECO:0007669"/>
    <property type="project" value="UniProtKB-SubCell"/>
</dbReference>
<evidence type="ECO:0000256" key="5">
    <source>
        <dbReference type="ARBA" id="ARBA00022989"/>
    </source>
</evidence>
<keyword evidence="3" id="KW-1003">Cell membrane</keyword>
<comment type="subcellular location">
    <subcellularLocation>
        <location evidence="1">Cell inner membrane</location>
        <topology evidence="1">Multi-pass membrane protein</topology>
    </subcellularLocation>
</comment>
<keyword evidence="5 7" id="KW-1133">Transmembrane helix</keyword>
<dbReference type="PANTHER" id="PTHR23513:SF9">
    <property type="entry name" value="ENTEROBACTIN EXPORTER ENTS"/>
    <property type="match status" value="1"/>
</dbReference>
<keyword evidence="2" id="KW-0813">Transport</keyword>
<sequence>MYDDDEARAGAFRQVLVNTFVANVTTSFLWFSLTFWIYLENHNVMATAFLGGGYMLMLAVMAVPFGGLVDRWPKKRVMVAAQVITAVAFSVGLGLFLAFPSSTFSTVGSSGFWLLGGIVLAGAVVESSRDIALKTTVTLLIPPAGRDRANGFLGMISGMSFAATAVLAGLVVGRLGMTAAFVIAVALTVLSLAHVATVCIPEPTIVHAEGVPRPVDFKGAIEGVRSVPGLGWMVFFATFNNLIGGVYLALMDPYGLTLVPVETWGLIWGVVSFGFVLGGAWVTRFGLGRSPLRAMMLTTALMWSVGIVFTLRENLWLTVPGMAVFVAVMPVSEAAEHTVLQRGAVFILASTVGLVMTLVAMRSRPYRRMSDAYAAAAPPAESRQDAVGSGFAVGPLNHPPGLVG</sequence>
<name>A0A4Q9KIA3_PROTD</name>
<keyword evidence="6 7" id="KW-0472">Membrane</keyword>
<dbReference type="InterPro" id="IPR036259">
    <property type="entry name" value="MFS_trans_sf"/>
</dbReference>
<feature type="transmembrane region" description="Helical" evidence="7">
    <location>
        <begin position="44"/>
        <end position="65"/>
    </location>
</feature>
<proteinExistence type="predicted"/>
<feature type="transmembrane region" description="Helical" evidence="7">
    <location>
        <begin position="149"/>
        <end position="172"/>
    </location>
</feature>
<evidence type="ECO:0000256" key="7">
    <source>
        <dbReference type="SAM" id="Phobius"/>
    </source>
</evidence>
<protein>
    <submittedName>
        <fullName evidence="8">MFS transporter</fullName>
    </submittedName>
</protein>
<comment type="caution">
    <text evidence="8">The sequence shown here is derived from an EMBL/GenBank/DDBJ whole genome shotgun (WGS) entry which is preliminary data.</text>
</comment>
<feature type="transmembrane region" description="Helical" evidence="7">
    <location>
        <begin position="77"/>
        <end position="99"/>
    </location>
</feature>
<gene>
    <name evidence="8" type="ORF">ET996_12230</name>
</gene>
<feature type="transmembrane region" description="Helical" evidence="7">
    <location>
        <begin position="178"/>
        <end position="200"/>
    </location>
</feature>
<evidence type="ECO:0000313" key="8">
    <source>
        <dbReference type="EMBL" id="TBT93105.1"/>
    </source>
</evidence>
<accession>A0A4Q9KIA3</accession>